<protein>
    <recommendedName>
        <fullName evidence="7">Profilin</fullName>
    </recommendedName>
</protein>
<dbReference type="Pfam" id="PF00235">
    <property type="entry name" value="Profilin"/>
    <property type="match status" value="1"/>
</dbReference>
<comment type="similarity">
    <text evidence="2 7">Belongs to the profilin family.</text>
</comment>
<proteinExistence type="inferred from homology"/>
<evidence type="ECO:0000313" key="8">
    <source>
        <dbReference type="EMBL" id="KAK5998397.1"/>
    </source>
</evidence>
<dbReference type="Gene3D" id="3.30.450.30">
    <property type="entry name" value="Dynein light chain 2a, cytoplasmic"/>
    <property type="match status" value="1"/>
</dbReference>
<keyword evidence="3" id="KW-0963">Cytoplasm</keyword>
<dbReference type="Proteomes" id="UP001338125">
    <property type="component" value="Unassembled WGS sequence"/>
</dbReference>
<accession>A0ABR0T1U8</accession>
<comment type="subcellular location">
    <subcellularLocation>
        <location evidence="1">Cytoplasm</location>
        <location evidence="1">Cytoskeleton</location>
    </subcellularLocation>
</comment>
<dbReference type="PANTHER" id="PTHR11604">
    <property type="entry name" value="PROFILIN"/>
    <property type="match status" value="1"/>
</dbReference>
<dbReference type="SUPFAM" id="SSF55770">
    <property type="entry name" value="Profilin (actin-binding protein)"/>
    <property type="match status" value="1"/>
</dbReference>
<dbReference type="PANTHER" id="PTHR11604:SF0">
    <property type="entry name" value="PROFILIN"/>
    <property type="match status" value="1"/>
</dbReference>
<dbReference type="PROSITE" id="PS00414">
    <property type="entry name" value="PROFILIN"/>
    <property type="match status" value="1"/>
</dbReference>
<evidence type="ECO:0000256" key="4">
    <source>
        <dbReference type="ARBA" id="ARBA00023203"/>
    </source>
</evidence>
<dbReference type="CDD" id="cd00148">
    <property type="entry name" value="PROF"/>
    <property type="match status" value="1"/>
</dbReference>
<comment type="caution">
    <text evidence="8">The sequence shown here is derived from an EMBL/GenBank/DDBJ whole genome shotgun (WGS) entry which is preliminary data.</text>
</comment>
<keyword evidence="9" id="KW-1185">Reference proteome</keyword>
<organism evidence="8 9">
    <name type="scientific">Cladobotryum mycophilum</name>
    <dbReference type="NCBI Taxonomy" id="491253"/>
    <lineage>
        <taxon>Eukaryota</taxon>
        <taxon>Fungi</taxon>
        <taxon>Dikarya</taxon>
        <taxon>Ascomycota</taxon>
        <taxon>Pezizomycotina</taxon>
        <taxon>Sordariomycetes</taxon>
        <taxon>Hypocreomycetidae</taxon>
        <taxon>Hypocreales</taxon>
        <taxon>Hypocreaceae</taxon>
        <taxon>Cladobotryum</taxon>
    </lineage>
</organism>
<dbReference type="InterPro" id="IPR036140">
    <property type="entry name" value="PFN_sf"/>
</dbReference>
<evidence type="ECO:0000256" key="2">
    <source>
        <dbReference type="ARBA" id="ARBA00010058"/>
    </source>
</evidence>
<dbReference type="InterPro" id="IPR048278">
    <property type="entry name" value="PFN"/>
</dbReference>
<dbReference type="InterPro" id="IPR005455">
    <property type="entry name" value="PFN_euk"/>
</dbReference>
<keyword evidence="5 6" id="KW-0206">Cytoskeleton</keyword>
<evidence type="ECO:0000256" key="3">
    <source>
        <dbReference type="ARBA" id="ARBA00022490"/>
    </source>
</evidence>
<gene>
    <name evidence="8" type="ORF">PT974_00776</name>
</gene>
<comment type="function">
    <text evidence="6">Binds to actin and affects the structure of the cytoskeleton. At high concentrations, profilin prevents the polymerization of actin, whereas it enhances it at low concentrations.</text>
</comment>
<dbReference type="EMBL" id="JAVFKD010000001">
    <property type="protein sequence ID" value="KAK5998397.1"/>
    <property type="molecule type" value="Genomic_DNA"/>
</dbReference>
<evidence type="ECO:0000256" key="5">
    <source>
        <dbReference type="ARBA" id="ARBA00023212"/>
    </source>
</evidence>
<sequence>MSWQGYVDDQLVATGHVDKGALVSAAGDSVWAHSPGFEIKISELKAIVNIVSGDAKATSDAYVNGIHVAGSKYTLTKVEDKTAFARSGKTGLVIAKTKQAVIVAHYGENQIAGSTSTTVQHLADYLVGQGY</sequence>
<evidence type="ECO:0000256" key="6">
    <source>
        <dbReference type="RuleBase" id="RU003908"/>
    </source>
</evidence>
<evidence type="ECO:0000313" key="9">
    <source>
        <dbReference type="Proteomes" id="UP001338125"/>
    </source>
</evidence>
<evidence type="ECO:0000256" key="7">
    <source>
        <dbReference type="RuleBase" id="RU003909"/>
    </source>
</evidence>
<reference evidence="8 9" key="1">
    <citation type="submission" date="2024-01" db="EMBL/GenBank/DDBJ databases">
        <title>Complete genome of Cladobotryum mycophilum ATHUM6906.</title>
        <authorList>
            <person name="Christinaki A.C."/>
            <person name="Myridakis A.I."/>
            <person name="Kouvelis V.N."/>
        </authorList>
    </citation>
    <scope>NUCLEOTIDE SEQUENCE [LARGE SCALE GENOMIC DNA]</scope>
    <source>
        <strain evidence="8 9">ATHUM6906</strain>
    </source>
</reference>
<dbReference type="PRINTS" id="PR01640">
    <property type="entry name" value="PROFILINPLNT"/>
</dbReference>
<evidence type="ECO:0000256" key="1">
    <source>
        <dbReference type="ARBA" id="ARBA00004245"/>
    </source>
</evidence>
<dbReference type="PRINTS" id="PR00392">
    <property type="entry name" value="PROFILIN"/>
</dbReference>
<keyword evidence="4 7" id="KW-0009">Actin-binding</keyword>
<comment type="subunit">
    <text evidence="6">Occurs in many kinds of cells as a complex with monomeric actin in a 1:1 ratio.</text>
</comment>
<dbReference type="InterPro" id="IPR027310">
    <property type="entry name" value="Profilin_CS"/>
</dbReference>
<dbReference type="SMART" id="SM00392">
    <property type="entry name" value="PROF"/>
    <property type="match status" value="1"/>
</dbReference>
<name>A0ABR0T1U8_9HYPO</name>